<dbReference type="RefSeq" id="WP_217155785.1">
    <property type="nucleotide sequence ID" value="NZ_VOMB01000010.1"/>
</dbReference>
<evidence type="ECO:0000313" key="4">
    <source>
        <dbReference type="Proteomes" id="UP000812982"/>
    </source>
</evidence>
<dbReference type="EMBL" id="VOMB01000010">
    <property type="protein sequence ID" value="MBU9763785.1"/>
    <property type="molecule type" value="Genomic_DNA"/>
</dbReference>
<feature type="domain" description="Ferric siderophore reductase C-terminal" evidence="2">
    <location>
        <begin position="106"/>
        <end position="126"/>
    </location>
</feature>
<proteinExistence type="predicted"/>
<sequence length="128" mass="13970">MLESSARSPHWASTRCGPGPRQCRPSARRGIPGVGAAVDHGFFVLARRFHPPAEARYVWCPLGDRSRRAPGRGCHRRVAGRDLVAALIATDLLSGTADVVGQRFRRRNCCLFYQFPGGGYCGDCALTE</sequence>
<evidence type="ECO:0000313" key="3">
    <source>
        <dbReference type="EMBL" id="MBU9763785.1"/>
    </source>
</evidence>
<accession>A0ABS6KJL7</accession>
<protein>
    <submittedName>
        <fullName evidence="3">(2Fe-2S)-binding protein</fullName>
    </submittedName>
</protein>
<dbReference type="Proteomes" id="UP000812982">
    <property type="component" value="Unassembled WGS sequence"/>
</dbReference>
<gene>
    <name evidence="3" type="ORF">FR943_08015</name>
</gene>
<evidence type="ECO:0000256" key="1">
    <source>
        <dbReference type="SAM" id="MobiDB-lite"/>
    </source>
</evidence>
<name>A0ABS6KJL7_9MYCO</name>
<reference evidence="3 4" key="1">
    <citation type="journal article" date="2021" name="Sci. Rep.">
        <title>Phenotypic and genomic hallmarks of a novel, potentially pathogenic rapidly growing Mycobacterium species related to the Mycobacterium fortuitum complex.</title>
        <authorList>
            <person name="Gharbi R."/>
            <person name="Khanna V."/>
            <person name="Frigui W."/>
            <person name="Mhenni B."/>
            <person name="Brosch R."/>
            <person name="Mardassi H."/>
        </authorList>
    </citation>
    <scope>NUCLEOTIDE SEQUENCE [LARGE SCALE GENOMIC DNA]</scope>
    <source>
        <strain evidence="3 4">TNTM28</strain>
    </source>
</reference>
<organism evidence="3 4">
    <name type="scientific">[Mycobacterium] fortunisiensis</name>
    <dbReference type="NCBI Taxonomy" id="2600579"/>
    <lineage>
        <taxon>Bacteria</taxon>
        <taxon>Bacillati</taxon>
        <taxon>Actinomycetota</taxon>
        <taxon>Actinomycetes</taxon>
        <taxon>Mycobacteriales</taxon>
        <taxon>Mycobacteriaceae</taxon>
        <taxon>Mycolicibacterium</taxon>
    </lineage>
</organism>
<comment type="caution">
    <text evidence="3">The sequence shown here is derived from an EMBL/GenBank/DDBJ whole genome shotgun (WGS) entry which is preliminary data.</text>
</comment>
<feature type="region of interest" description="Disordered" evidence="1">
    <location>
        <begin position="1"/>
        <end position="22"/>
    </location>
</feature>
<dbReference type="InterPro" id="IPR024726">
    <property type="entry name" value="FhuF_C"/>
</dbReference>
<evidence type="ECO:0000259" key="2">
    <source>
        <dbReference type="Pfam" id="PF11575"/>
    </source>
</evidence>
<dbReference type="Pfam" id="PF11575">
    <property type="entry name" value="FhuF_C"/>
    <property type="match status" value="1"/>
</dbReference>
<keyword evidence="4" id="KW-1185">Reference proteome</keyword>